<keyword evidence="7" id="KW-0812">Transmembrane</keyword>
<evidence type="ECO:0000256" key="7">
    <source>
        <dbReference type="ARBA" id="ARBA00022692"/>
    </source>
</evidence>
<evidence type="ECO:0000313" key="12">
    <source>
        <dbReference type="Proteomes" id="UP000627715"/>
    </source>
</evidence>
<dbReference type="Pfam" id="PF01203">
    <property type="entry name" value="T2SSN"/>
    <property type="match status" value="1"/>
</dbReference>
<accession>A0A916QLZ2</accession>
<keyword evidence="12" id="KW-1185">Reference proteome</keyword>
<evidence type="ECO:0000256" key="8">
    <source>
        <dbReference type="ARBA" id="ARBA00022927"/>
    </source>
</evidence>
<evidence type="ECO:0000256" key="10">
    <source>
        <dbReference type="ARBA" id="ARBA00030772"/>
    </source>
</evidence>
<comment type="similarity">
    <text evidence="2">Belongs to the GSP N family.</text>
</comment>
<dbReference type="GO" id="GO:0005886">
    <property type="term" value="C:plasma membrane"/>
    <property type="evidence" value="ECO:0007669"/>
    <property type="project" value="UniProtKB-SubCell"/>
</dbReference>
<dbReference type="InterPro" id="IPR022792">
    <property type="entry name" value="T2SS_protein-GspN"/>
</dbReference>
<keyword evidence="6" id="KW-0997">Cell inner membrane</keyword>
<reference evidence="11" key="1">
    <citation type="journal article" date="2014" name="Int. J. Syst. Evol. Microbiol.">
        <title>Complete genome sequence of Corynebacterium casei LMG S-19264T (=DSM 44701T), isolated from a smear-ripened cheese.</title>
        <authorList>
            <consortium name="US DOE Joint Genome Institute (JGI-PGF)"/>
            <person name="Walter F."/>
            <person name="Albersmeier A."/>
            <person name="Kalinowski J."/>
            <person name="Ruckert C."/>
        </authorList>
    </citation>
    <scope>NUCLEOTIDE SEQUENCE</scope>
    <source>
        <strain evidence="11">CGMCC 1.15425</strain>
    </source>
</reference>
<dbReference type="GO" id="GO:0015627">
    <property type="term" value="C:type II protein secretion system complex"/>
    <property type="evidence" value="ECO:0007669"/>
    <property type="project" value="InterPro"/>
</dbReference>
<keyword evidence="8" id="KW-0653">Protein transport</keyword>
<gene>
    <name evidence="11" type="ORF">GCM10011403_21600</name>
</gene>
<name>A0A916QLZ2_9GAMM</name>
<organism evidence="11 12">
    <name type="scientific">Pseudohongiella nitratireducens</name>
    <dbReference type="NCBI Taxonomy" id="1768907"/>
    <lineage>
        <taxon>Bacteria</taxon>
        <taxon>Pseudomonadati</taxon>
        <taxon>Pseudomonadota</taxon>
        <taxon>Gammaproteobacteria</taxon>
        <taxon>Pseudomonadales</taxon>
        <taxon>Pseudohongiellaceae</taxon>
        <taxon>Pseudohongiella</taxon>
    </lineage>
</organism>
<evidence type="ECO:0000256" key="5">
    <source>
        <dbReference type="ARBA" id="ARBA00022475"/>
    </source>
</evidence>
<evidence type="ECO:0000256" key="2">
    <source>
        <dbReference type="ARBA" id="ARBA00007208"/>
    </source>
</evidence>
<evidence type="ECO:0000313" key="11">
    <source>
        <dbReference type="EMBL" id="GFZ78268.1"/>
    </source>
</evidence>
<comment type="caution">
    <text evidence="11">The sequence shown here is derived from an EMBL/GenBank/DDBJ whole genome shotgun (WGS) entry which is preliminary data.</text>
</comment>
<evidence type="ECO:0000256" key="9">
    <source>
        <dbReference type="ARBA" id="ARBA00023136"/>
    </source>
</evidence>
<keyword evidence="9" id="KW-0472">Membrane</keyword>
<dbReference type="RefSeq" id="WP_068810442.1">
    <property type="nucleotide sequence ID" value="NZ_BMIY01000009.1"/>
</dbReference>
<evidence type="ECO:0000256" key="3">
    <source>
        <dbReference type="ARBA" id="ARBA00021563"/>
    </source>
</evidence>
<protein>
    <recommendedName>
        <fullName evidence="3">Type II secretion system protein N</fullName>
    </recommendedName>
    <alternativeName>
        <fullName evidence="10">General secretion pathway protein N</fullName>
    </alternativeName>
</protein>
<sequence length="291" mass="31830">MEVKNMRVNRSLKVSLIGLLLMFLVSLVVLMPARLGQVIALPEHITVGNWSGSIWQGRAGHIAMNNRQGQVLLEGRLDWDLQLGSLLQGKLCTLFYVEESGLAKSQAHSMAAQAQGQACWADGTVSLHDVSFALPAERMLYNADMSLSGLIQGRLHSLEWQLPANGVQQRIAVSGEGQWRDIDLTVPGMTALRQVDWPNIPFIISSPDPGSFQLQAEFGTGETVSDPVKDGWPVAALSVNLNVTMNGAYQTEILLLPDERIDQELDNWLAMLAEEGSGDFAGGYRYFIASP</sequence>
<reference evidence="11" key="2">
    <citation type="submission" date="2020-09" db="EMBL/GenBank/DDBJ databases">
        <authorList>
            <person name="Sun Q."/>
            <person name="Zhou Y."/>
        </authorList>
    </citation>
    <scope>NUCLEOTIDE SEQUENCE</scope>
    <source>
        <strain evidence="11">CGMCC 1.15425</strain>
    </source>
</reference>
<evidence type="ECO:0000256" key="4">
    <source>
        <dbReference type="ARBA" id="ARBA00022448"/>
    </source>
</evidence>
<dbReference type="AlphaFoldDB" id="A0A916QLZ2"/>
<dbReference type="GO" id="GO:0015628">
    <property type="term" value="P:protein secretion by the type II secretion system"/>
    <property type="evidence" value="ECO:0007669"/>
    <property type="project" value="InterPro"/>
</dbReference>
<keyword evidence="4" id="KW-0813">Transport</keyword>
<dbReference type="Proteomes" id="UP000627715">
    <property type="component" value="Unassembled WGS sequence"/>
</dbReference>
<evidence type="ECO:0000256" key="1">
    <source>
        <dbReference type="ARBA" id="ARBA00004533"/>
    </source>
</evidence>
<dbReference type="EMBL" id="BMIY01000009">
    <property type="protein sequence ID" value="GFZ78268.1"/>
    <property type="molecule type" value="Genomic_DNA"/>
</dbReference>
<keyword evidence="5" id="KW-1003">Cell membrane</keyword>
<evidence type="ECO:0000256" key="6">
    <source>
        <dbReference type="ARBA" id="ARBA00022519"/>
    </source>
</evidence>
<proteinExistence type="inferred from homology"/>
<comment type="subcellular location">
    <subcellularLocation>
        <location evidence="1">Cell inner membrane</location>
    </subcellularLocation>
</comment>